<dbReference type="GO" id="GO:0005634">
    <property type="term" value="C:nucleus"/>
    <property type="evidence" value="ECO:0007669"/>
    <property type="project" value="UniProtKB-SubCell"/>
</dbReference>
<dbReference type="PROSITE" id="PS50073">
    <property type="entry name" value="COPPER_FIST_2"/>
    <property type="match status" value="1"/>
</dbReference>
<evidence type="ECO:0000256" key="3">
    <source>
        <dbReference type="ARBA" id="ARBA00022833"/>
    </source>
</evidence>
<feature type="region of interest" description="Disordered" evidence="8">
    <location>
        <begin position="210"/>
        <end position="231"/>
    </location>
</feature>
<dbReference type="PANTHER" id="PTHR28088:SF9">
    <property type="entry name" value="TRANSCRIPTION FACTOR GRISEA, PUTATIVE (AFU_ORTHOLOGUE AFUA_1G13190)-RELATED"/>
    <property type="match status" value="1"/>
</dbReference>
<dbReference type="SUPFAM" id="SSF57879">
    <property type="entry name" value="Zinc domain conserved in yeast copper-regulated transcription factors"/>
    <property type="match status" value="1"/>
</dbReference>
<feature type="compositionally biased region" description="Polar residues" evidence="8">
    <location>
        <begin position="212"/>
        <end position="222"/>
    </location>
</feature>
<feature type="chain" id="PRO_5042871106" description="Copper-fist domain-containing protein" evidence="9">
    <location>
        <begin position="26"/>
        <end position="278"/>
    </location>
</feature>
<dbReference type="GO" id="GO:0005507">
    <property type="term" value="F:copper ion binding"/>
    <property type="evidence" value="ECO:0007669"/>
    <property type="project" value="InterPro"/>
</dbReference>
<dbReference type="EMBL" id="MU864647">
    <property type="protein sequence ID" value="KAK4182525.1"/>
    <property type="molecule type" value="Genomic_DNA"/>
</dbReference>
<evidence type="ECO:0000256" key="1">
    <source>
        <dbReference type="ARBA" id="ARBA00004123"/>
    </source>
</evidence>
<dbReference type="InterPro" id="IPR001083">
    <property type="entry name" value="Cu_fist_DNA-bd_dom"/>
</dbReference>
<feature type="domain" description="Copper-fist" evidence="10">
    <location>
        <begin position="26"/>
        <end position="66"/>
    </location>
</feature>
<organism evidence="11 12">
    <name type="scientific">Podospora australis</name>
    <dbReference type="NCBI Taxonomy" id="1536484"/>
    <lineage>
        <taxon>Eukaryota</taxon>
        <taxon>Fungi</taxon>
        <taxon>Dikarya</taxon>
        <taxon>Ascomycota</taxon>
        <taxon>Pezizomycotina</taxon>
        <taxon>Sordariomycetes</taxon>
        <taxon>Sordariomycetidae</taxon>
        <taxon>Sordariales</taxon>
        <taxon>Podosporaceae</taxon>
        <taxon>Podospora</taxon>
    </lineage>
</organism>
<keyword evidence="4" id="KW-0186">Copper</keyword>
<keyword evidence="3" id="KW-0862">Zinc</keyword>
<reference evidence="11" key="1">
    <citation type="journal article" date="2023" name="Mol. Phylogenet. Evol.">
        <title>Genome-scale phylogeny and comparative genomics of the fungal order Sordariales.</title>
        <authorList>
            <person name="Hensen N."/>
            <person name="Bonometti L."/>
            <person name="Westerberg I."/>
            <person name="Brannstrom I.O."/>
            <person name="Guillou S."/>
            <person name="Cros-Aarteil S."/>
            <person name="Calhoun S."/>
            <person name="Haridas S."/>
            <person name="Kuo A."/>
            <person name="Mondo S."/>
            <person name="Pangilinan J."/>
            <person name="Riley R."/>
            <person name="LaButti K."/>
            <person name="Andreopoulos B."/>
            <person name="Lipzen A."/>
            <person name="Chen C."/>
            <person name="Yan M."/>
            <person name="Daum C."/>
            <person name="Ng V."/>
            <person name="Clum A."/>
            <person name="Steindorff A."/>
            <person name="Ohm R.A."/>
            <person name="Martin F."/>
            <person name="Silar P."/>
            <person name="Natvig D.O."/>
            <person name="Lalanne C."/>
            <person name="Gautier V."/>
            <person name="Ament-Velasquez S.L."/>
            <person name="Kruys A."/>
            <person name="Hutchinson M.I."/>
            <person name="Powell A.J."/>
            <person name="Barry K."/>
            <person name="Miller A.N."/>
            <person name="Grigoriev I.V."/>
            <person name="Debuchy R."/>
            <person name="Gladieux P."/>
            <person name="Hiltunen Thoren M."/>
            <person name="Johannesson H."/>
        </authorList>
    </citation>
    <scope>NUCLEOTIDE SEQUENCE</scope>
    <source>
        <strain evidence="11">PSN309</strain>
    </source>
</reference>
<dbReference type="GO" id="GO:0000981">
    <property type="term" value="F:DNA-binding transcription factor activity, RNA polymerase II-specific"/>
    <property type="evidence" value="ECO:0007669"/>
    <property type="project" value="TreeGrafter"/>
</dbReference>
<evidence type="ECO:0000313" key="12">
    <source>
        <dbReference type="Proteomes" id="UP001302126"/>
    </source>
</evidence>
<proteinExistence type="predicted"/>
<keyword evidence="2" id="KW-0479">Metal-binding</keyword>
<dbReference type="Gene3D" id="3.90.430.10">
    <property type="entry name" value="Copper fist DNA-binding domain"/>
    <property type="match status" value="1"/>
</dbReference>
<evidence type="ECO:0000313" key="11">
    <source>
        <dbReference type="EMBL" id="KAK4182525.1"/>
    </source>
</evidence>
<feature type="signal peptide" evidence="9">
    <location>
        <begin position="1"/>
        <end position="25"/>
    </location>
</feature>
<keyword evidence="12" id="KW-1185">Reference proteome</keyword>
<evidence type="ECO:0000256" key="9">
    <source>
        <dbReference type="SAM" id="SignalP"/>
    </source>
</evidence>
<evidence type="ECO:0000256" key="2">
    <source>
        <dbReference type="ARBA" id="ARBA00022723"/>
    </source>
</evidence>
<dbReference type="Proteomes" id="UP001302126">
    <property type="component" value="Unassembled WGS sequence"/>
</dbReference>
<reference evidence="11" key="2">
    <citation type="submission" date="2023-05" db="EMBL/GenBank/DDBJ databases">
        <authorList>
            <consortium name="Lawrence Berkeley National Laboratory"/>
            <person name="Steindorff A."/>
            <person name="Hensen N."/>
            <person name="Bonometti L."/>
            <person name="Westerberg I."/>
            <person name="Brannstrom I.O."/>
            <person name="Guillou S."/>
            <person name="Cros-Aarteil S."/>
            <person name="Calhoun S."/>
            <person name="Haridas S."/>
            <person name="Kuo A."/>
            <person name="Mondo S."/>
            <person name="Pangilinan J."/>
            <person name="Riley R."/>
            <person name="Labutti K."/>
            <person name="Andreopoulos B."/>
            <person name="Lipzen A."/>
            <person name="Chen C."/>
            <person name="Yanf M."/>
            <person name="Daum C."/>
            <person name="Ng V."/>
            <person name="Clum A."/>
            <person name="Ohm R."/>
            <person name="Martin F."/>
            <person name="Silar P."/>
            <person name="Natvig D."/>
            <person name="Lalanne C."/>
            <person name="Gautier V."/>
            <person name="Ament-Velasquez S.L."/>
            <person name="Kruys A."/>
            <person name="Hutchinson M.I."/>
            <person name="Powell A.J."/>
            <person name="Barry K."/>
            <person name="Miller A.N."/>
            <person name="Grigoriev I.V."/>
            <person name="Debuchy R."/>
            <person name="Gladieux P."/>
            <person name="Thoren M.H."/>
            <person name="Johannesson H."/>
        </authorList>
    </citation>
    <scope>NUCLEOTIDE SEQUENCE</scope>
    <source>
        <strain evidence="11">PSN309</strain>
    </source>
</reference>
<protein>
    <recommendedName>
        <fullName evidence="10">Copper-fist domain-containing protein</fullName>
    </recommendedName>
</protein>
<dbReference type="GO" id="GO:0045944">
    <property type="term" value="P:positive regulation of transcription by RNA polymerase II"/>
    <property type="evidence" value="ECO:0007669"/>
    <property type="project" value="TreeGrafter"/>
</dbReference>
<sequence>MCGWHRLTPLVSSLILMLLERFMRKMPVIDGRKVACWPCIRGHRSGSCNHAGTRTMVPVRRPGRPLSSCPHLPGTLCDCRYQTADPATGTPEPQAGGSSTDASLAVIQQPFSPEVPDWPATSPAADHYSQSVQSFPSADAQQTQYGHTVHPLSLADFELLTAPDMQHTASTSTRSHDAQVQYSDWAYTTPSDSRLVWHDTYSHTVVADPSRTIPQEPSATDSGQGGGWWTSPPTADSLYSLHDMTHMSAEMHQYVEGGHHMLLEEGLEEEERHGEQEF</sequence>
<comment type="subcellular location">
    <subcellularLocation>
        <location evidence="1">Nucleus</location>
    </subcellularLocation>
</comment>
<evidence type="ECO:0000259" key="10">
    <source>
        <dbReference type="PROSITE" id="PS50073"/>
    </source>
</evidence>
<evidence type="ECO:0000256" key="6">
    <source>
        <dbReference type="ARBA" id="ARBA00023163"/>
    </source>
</evidence>
<keyword evidence="9" id="KW-0732">Signal</keyword>
<dbReference type="SMART" id="SM01090">
    <property type="entry name" value="Copper-fist"/>
    <property type="match status" value="1"/>
</dbReference>
<dbReference type="Pfam" id="PF00649">
    <property type="entry name" value="Copper-fist"/>
    <property type="match status" value="1"/>
</dbReference>
<dbReference type="PRINTS" id="PR00617">
    <property type="entry name" value="COPPERFIST"/>
</dbReference>
<evidence type="ECO:0000256" key="4">
    <source>
        <dbReference type="ARBA" id="ARBA00023008"/>
    </source>
</evidence>
<comment type="caution">
    <text evidence="11">The sequence shown here is derived from an EMBL/GenBank/DDBJ whole genome shotgun (WGS) entry which is preliminary data.</text>
</comment>
<accession>A0AAN6WJF8</accession>
<keyword evidence="5" id="KW-0805">Transcription regulation</keyword>
<keyword evidence="6" id="KW-0804">Transcription</keyword>
<name>A0AAN6WJF8_9PEZI</name>
<keyword evidence="7" id="KW-0539">Nucleus</keyword>
<dbReference type="InterPro" id="IPR036395">
    <property type="entry name" value="Cu_fist_DNA-bd_dom_sf"/>
</dbReference>
<evidence type="ECO:0000256" key="8">
    <source>
        <dbReference type="SAM" id="MobiDB-lite"/>
    </source>
</evidence>
<dbReference type="InterPro" id="IPR051763">
    <property type="entry name" value="Copper_Homeo_Regul"/>
</dbReference>
<dbReference type="SMART" id="SM00412">
    <property type="entry name" value="Cu_FIST"/>
    <property type="match status" value="1"/>
</dbReference>
<dbReference type="PANTHER" id="PTHR28088">
    <property type="entry name" value="TRANSCRIPTIONAL ACTIVATOR HAA1-RELATED"/>
    <property type="match status" value="1"/>
</dbReference>
<evidence type="ECO:0000256" key="5">
    <source>
        <dbReference type="ARBA" id="ARBA00023015"/>
    </source>
</evidence>
<evidence type="ECO:0000256" key="7">
    <source>
        <dbReference type="ARBA" id="ARBA00023242"/>
    </source>
</evidence>
<dbReference type="FunFam" id="3.90.430.10:FF:000001">
    <property type="entry name" value="Copper fist DNA-binding protein"/>
    <property type="match status" value="1"/>
</dbReference>
<dbReference type="AlphaFoldDB" id="A0AAN6WJF8"/>
<dbReference type="GO" id="GO:0006878">
    <property type="term" value="P:intracellular copper ion homeostasis"/>
    <property type="evidence" value="ECO:0007669"/>
    <property type="project" value="TreeGrafter"/>
</dbReference>
<dbReference type="GO" id="GO:0000978">
    <property type="term" value="F:RNA polymerase II cis-regulatory region sequence-specific DNA binding"/>
    <property type="evidence" value="ECO:0007669"/>
    <property type="project" value="TreeGrafter"/>
</dbReference>
<gene>
    <name evidence="11" type="ORF">QBC35DRAFT_468039</name>
</gene>
<dbReference type="GO" id="GO:0006879">
    <property type="term" value="P:intracellular iron ion homeostasis"/>
    <property type="evidence" value="ECO:0007669"/>
    <property type="project" value="TreeGrafter"/>
</dbReference>